<protein>
    <recommendedName>
        <fullName evidence="1">SCP domain-containing protein</fullName>
    </recommendedName>
</protein>
<reference evidence="2" key="1">
    <citation type="submission" date="2018-06" db="EMBL/GenBank/DDBJ databases">
        <authorList>
            <person name="Zhirakovskaya E."/>
        </authorList>
    </citation>
    <scope>NUCLEOTIDE SEQUENCE</scope>
</reference>
<feature type="domain" description="SCP" evidence="1">
    <location>
        <begin position="49"/>
        <end position="155"/>
    </location>
</feature>
<dbReference type="PANTHER" id="PTHR31157:SF1">
    <property type="entry name" value="SCP DOMAIN-CONTAINING PROTEIN"/>
    <property type="match status" value="1"/>
</dbReference>
<dbReference type="CDD" id="cd05379">
    <property type="entry name" value="CAP_bacterial"/>
    <property type="match status" value="1"/>
</dbReference>
<accession>A0A3B0RAI7</accession>
<dbReference type="SUPFAM" id="SSF55797">
    <property type="entry name" value="PR-1-like"/>
    <property type="match status" value="1"/>
</dbReference>
<dbReference type="PROSITE" id="PS51257">
    <property type="entry name" value="PROKAR_LIPOPROTEIN"/>
    <property type="match status" value="1"/>
</dbReference>
<gene>
    <name evidence="2" type="ORF">MNBD_BACTEROID02-1630</name>
</gene>
<sequence>MKLSTYLPAMVLLAMVSFSCSTDAIEESKIDALTSSYVPETKTIEIEILELINNHRISIGLNALENMSSIKAQAYNHTEYMIGENKISHDNFLQRSASLKNNPGALSVSENVAFAYSSAQSVVNAWLGSEGHRAVIEGDFTSFDITADLDKDGKYYYTNIFIKK</sequence>
<organism evidence="2">
    <name type="scientific">hydrothermal vent metagenome</name>
    <dbReference type="NCBI Taxonomy" id="652676"/>
    <lineage>
        <taxon>unclassified sequences</taxon>
        <taxon>metagenomes</taxon>
        <taxon>ecological metagenomes</taxon>
    </lineage>
</organism>
<dbReference type="InterPro" id="IPR035940">
    <property type="entry name" value="CAP_sf"/>
</dbReference>
<dbReference type="Pfam" id="PF00188">
    <property type="entry name" value="CAP"/>
    <property type="match status" value="1"/>
</dbReference>
<dbReference type="AlphaFoldDB" id="A0A3B0RAI7"/>
<evidence type="ECO:0000259" key="1">
    <source>
        <dbReference type="Pfam" id="PF00188"/>
    </source>
</evidence>
<proteinExistence type="predicted"/>
<dbReference type="InterPro" id="IPR014044">
    <property type="entry name" value="CAP_dom"/>
</dbReference>
<name>A0A3B0RAI7_9ZZZZ</name>
<dbReference type="Gene3D" id="3.40.33.10">
    <property type="entry name" value="CAP"/>
    <property type="match status" value="1"/>
</dbReference>
<evidence type="ECO:0000313" key="2">
    <source>
        <dbReference type="EMBL" id="VAV84968.1"/>
    </source>
</evidence>
<dbReference type="PANTHER" id="PTHR31157">
    <property type="entry name" value="SCP DOMAIN-CONTAINING PROTEIN"/>
    <property type="match status" value="1"/>
</dbReference>
<dbReference type="EMBL" id="UOEB01000194">
    <property type="protein sequence ID" value="VAV84968.1"/>
    <property type="molecule type" value="Genomic_DNA"/>
</dbReference>